<organism evidence="2 3">
    <name type="scientific">Qipengyuania qiaonensis</name>
    <dbReference type="NCBI Taxonomy" id="2867240"/>
    <lineage>
        <taxon>Bacteria</taxon>
        <taxon>Pseudomonadati</taxon>
        <taxon>Pseudomonadota</taxon>
        <taxon>Alphaproteobacteria</taxon>
        <taxon>Sphingomonadales</taxon>
        <taxon>Erythrobacteraceae</taxon>
        <taxon>Qipengyuania</taxon>
    </lineage>
</organism>
<sequence>MPAVRRSAITGAPGAGKSTLLAELAAQAVPVVPEVARSILQSSGGMALRVSDPLGFADRMLDAQLAAWDCDGRGGSTVFDRGFADIVGFLWVEGLAVSDRLDRVCRKLVFDGPVFRARPWRAIYSPDDERIQDWNEAVASDEAVTRAWKHFGYDLIDLPLISARERAAFVLERL</sequence>
<dbReference type="InterPro" id="IPR027417">
    <property type="entry name" value="P-loop_NTPase"/>
</dbReference>
<reference evidence="2 3" key="1">
    <citation type="submission" date="2021-08" db="EMBL/GenBank/DDBJ databases">
        <title>Comparative Genomics Analysis of the Genus Qipengyuania Reveals Extensive Genetic Diversity and Metabolic Versatility, Including the Description of Fifteen Novel Species.</title>
        <authorList>
            <person name="Liu Y."/>
        </authorList>
    </citation>
    <scope>NUCLEOTIDE SEQUENCE [LARGE SCALE GENOMIC DNA]</scope>
    <source>
        <strain evidence="2 3">6D47A</strain>
    </source>
</reference>
<feature type="domain" description="NadR/Ttd14 AAA" evidence="1">
    <location>
        <begin position="8"/>
        <end position="166"/>
    </location>
</feature>
<dbReference type="Pfam" id="PF13521">
    <property type="entry name" value="AAA_28"/>
    <property type="match status" value="1"/>
</dbReference>
<dbReference type="Proteomes" id="UP000755104">
    <property type="component" value="Unassembled WGS sequence"/>
</dbReference>
<dbReference type="InterPro" id="IPR038727">
    <property type="entry name" value="NadR/Ttd14_AAA_dom"/>
</dbReference>
<dbReference type="RefSeq" id="WP_221557179.1">
    <property type="nucleotide sequence ID" value="NZ_JAIGNO010000003.1"/>
</dbReference>
<proteinExistence type="predicted"/>
<evidence type="ECO:0000259" key="1">
    <source>
        <dbReference type="Pfam" id="PF13521"/>
    </source>
</evidence>
<gene>
    <name evidence="2" type="ORF">K3174_06830</name>
</gene>
<evidence type="ECO:0000313" key="2">
    <source>
        <dbReference type="EMBL" id="MBX7482240.1"/>
    </source>
</evidence>
<name>A0ABS7J4H9_9SPHN</name>
<comment type="caution">
    <text evidence="2">The sequence shown here is derived from an EMBL/GenBank/DDBJ whole genome shotgun (WGS) entry which is preliminary data.</text>
</comment>
<protein>
    <submittedName>
        <fullName evidence="2">AAA family ATPase</fullName>
    </submittedName>
</protein>
<keyword evidence="3" id="KW-1185">Reference proteome</keyword>
<dbReference type="EMBL" id="JAIGNO010000003">
    <property type="protein sequence ID" value="MBX7482240.1"/>
    <property type="molecule type" value="Genomic_DNA"/>
</dbReference>
<dbReference type="Gene3D" id="3.40.50.300">
    <property type="entry name" value="P-loop containing nucleotide triphosphate hydrolases"/>
    <property type="match status" value="1"/>
</dbReference>
<dbReference type="SUPFAM" id="SSF52540">
    <property type="entry name" value="P-loop containing nucleoside triphosphate hydrolases"/>
    <property type="match status" value="1"/>
</dbReference>
<accession>A0ABS7J4H9</accession>
<evidence type="ECO:0000313" key="3">
    <source>
        <dbReference type="Proteomes" id="UP000755104"/>
    </source>
</evidence>